<keyword evidence="1" id="KW-0812">Transmembrane</keyword>
<protein>
    <submittedName>
        <fullName evidence="2">Uncharacterized protein</fullName>
    </submittedName>
</protein>
<gene>
    <name evidence="2" type="ORF">VB248_22460</name>
</gene>
<evidence type="ECO:0000313" key="2">
    <source>
        <dbReference type="EMBL" id="MEA5141936.1"/>
    </source>
</evidence>
<evidence type="ECO:0000313" key="3">
    <source>
        <dbReference type="Proteomes" id="UP001302949"/>
    </source>
</evidence>
<dbReference type="RefSeq" id="WP_323299089.1">
    <property type="nucleotide sequence ID" value="NZ_JAYFUM010000038.1"/>
</dbReference>
<evidence type="ECO:0000256" key="1">
    <source>
        <dbReference type="SAM" id="Phobius"/>
    </source>
</evidence>
<proteinExistence type="predicted"/>
<accession>A0ABU5QGH5</accession>
<dbReference type="EMBL" id="JAYFUM010000038">
    <property type="protein sequence ID" value="MEA5141936.1"/>
    <property type="molecule type" value="Genomic_DNA"/>
</dbReference>
<organism evidence="2 3">
    <name type="scientific">Arcicella rigui</name>
    <dbReference type="NCBI Taxonomy" id="797020"/>
    <lineage>
        <taxon>Bacteria</taxon>
        <taxon>Pseudomonadati</taxon>
        <taxon>Bacteroidota</taxon>
        <taxon>Cytophagia</taxon>
        <taxon>Cytophagales</taxon>
        <taxon>Flectobacillaceae</taxon>
        <taxon>Arcicella</taxon>
    </lineage>
</organism>
<keyword evidence="3" id="KW-1185">Reference proteome</keyword>
<keyword evidence="1" id="KW-1133">Transmembrane helix</keyword>
<dbReference type="Proteomes" id="UP001302949">
    <property type="component" value="Unassembled WGS sequence"/>
</dbReference>
<keyword evidence="1" id="KW-0472">Membrane</keyword>
<sequence length="208" mass="24071">MEYRRTEVYNFFLVLEQYALGDLRLLHQLAEEAEVKDAETEEENSNFLPTTMYPYGFEFNFGKPVNCRATIPFALMIFSCMDILGFVVRGGNHKATKKNIEEFYKFISPPPSQDELDCLVNLFRHGLAHNYFPKLGQSISYHSKNPSTLFFSDSLGNCLNVNLLEEHFMEGFRNIKANESLYSTMEANFVQLNNHYITSERCNLLASR</sequence>
<name>A0ABU5QGH5_9BACT</name>
<comment type="caution">
    <text evidence="2">The sequence shown here is derived from an EMBL/GenBank/DDBJ whole genome shotgun (WGS) entry which is preliminary data.</text>
</comment>
<feature type="transmembrane region" description="Helical" evidence="1">
    <location>
        <begin position="69"/>
        <end position="88"/>
    </location>
</feature>
<reference evidence="2 3" key="1">
    <citation type="submission" date="2023-12" db="EMBL/GenBank/DDBJ databases">
        <title>Novel species of the genus Arcicella isolated from rivers.</title>
        <authorList>
            <person name="Lu H."/>
        </authorList>
    </citation>
    <scope>NUCLEOTIDE SEQUENCE [LARGE SCALE GENOMIC DNA]</scope>
    <source>
        <strain evidence="2 3">KCTC 23307</strain>
    </source>
</reference>